<comment type="caution">
    <text evidence="1">The sequence shown here is derived from an EMBL/GenBank/DDBJ whole genome shotgun (WGS) entry which is preliminary data.</text>
</comment>
<proteinExistence type="predicted"/>
<name>A0A9N9NPH8_9GLOM</name>
<evidence type="ECO:0000313" key="2">
    <source>
        <dbReference type="Proteomes" id="UP000789759"/>
    </source>
</evidence>
<gene>
    <name evidence="1" type="ORF">CPELLU_LOCUS15108</name>
</gene>
<sequence>MDKNYSIIKNKSEIKKIEVGDYPQIPTITYQEKKNNIIQRSFSYFIENEGFYPYELCYTLPPKKYPIPNNYSVKTTWRHSVNRKPEFQILYGASFEFEDNSNISASRAATDYEKAVNKSSNKISFLSGPLLFRLQLQKLHTIREFQVKHHIIKLVEQYSQKTLIRRAKEIATTLKQGFGQTSELIYNTQDSISLKSFKCTINNQNYYFDIGNENPIQKQVEILNIIKVMNSSFIS</sequence>
<protein>
    <submittedName>
        <fullName evidence="1">13270_t:CDS:1</fullName>
    </submittedName>
</protein>
<dbReference type="Proteomes" id="UP000789759">
    <property type="component" value="Unassembled WGS sequence"/>
</dbReference>
<dbReference type="OrthoDB" id="2434386at2759"/>
<reference evidence="1" key="1">
    <citation type="submission" date="2021-06" db="EMBL/GenBank/DDBJ databases">
        <authorList>
            <person name="Kallberg Y."/>
            <person name="Tangrot J."/>
            <person name="Rosling A."/>
        </authorList>
    </citation>
    <scope>NUCLEOTIDE SEQUENCE</scope>
    <source>
        <strain evidence="1">FL966</strain>
    </source>
</reference>
<organism evidence="1 2">
    <name type="scientific">Cetraspora pellucida</name>
    <dbReference type="NCBI Taxonomy" id="1433469"/>
    <lineage>
        <taxon>Eukaryota</taxon>
        <taxon>Fungi</taxon>
        <taxon>Fungi incertae sedis</taxon>
        <taxon>Mucoromycota</taxon>
        <taxon>Glomeromycotina</taxon>
        <taxon>Glomeromycetes</taxon>
        <taxon>Diversisporales</taxon>
        <taxon>Gigasporaceae</taxon>
        <taxon>Cetraspora</taxon>
    </lineage>
</organism>
<dbReference type="AlphaFoldDB" id="A0A9N9NPH8"/>
<accession>A0A9N9NPH8</accession>
<keyword evidence="2" id="KW-1185">Reference proteome</keyword>
<evidence type="ECO:0000313" key="1">
    <source>
        <dbReference type="EMBL" id="CAG8757781.1"/>
    </source>
</evidence>
<dbReference type="EMBL" id="CAJVQA010019164">
    <property type="protein sequence ID" value="CAG8757781.1"/>
    <property type="molecule type" value="Genomic_DNA"/>
</dbReference>